<dbReference type="FunFam" id="3.30.40.10:FF:000114">
    <property type="entry name" value="RING-type E3 ubiquitin transferase"/>
    <property type="match status" value="1"/>
</dbReference>
<feature type="compositionally biased region" description="Pro residues" evidence="7">
    <location>
        <begin position="742"/>
        <end position="753"/>
    </location>
</feature>
<dbReference type="GO" id="GO:0005634">
    <property type="term" value="C:nucleus"/>
    <property type="evidence" value="ECO:0000318"/>
    <property type="project" value="GO_Central"/>
</dbReference>
<proteinExistence type="predicted"/>
<dbReference type="Gramene" id="ERN06895">
    <property type="protein sequence ID" value="ERN06895"/>
    <property type="gene ID" value="AMTR_s00005p00254320"/>
</dbReference>
<keyword evidence="6" id="KW-0833">Ubl conjugation pathway</keyword>
<dbReference type="SUPFAM" id="SSF57850">
    <property type="entry name" value="RING/U-box"/>
    <property type="match status" value="1"/>
</dbReference>
<dbReference type="Proteomes" id="UP000017836">
    <property type="component" value="Unassembled WGS sequence"/>
</dbReference>
<evidence type="ECO:0000313" key="9">
    <source>
        <dbReference type="EMBL" id="ERN06895.1"/>
    </source>
</evidence>
<dbReference type="HOGENOM" id="CLU_006348_4_1_1"/>
<reference evidence="10" key="1">
    <citation type="journal article" date="2013" name="Science">
        <title>The Amborella genome and the evolution of flowering plants.</title>
        <authorList>
            <consortium name="Amborella Genome Project"/>
        </authorList>
    </citation>
    <scope>NUCLEOTIDE SEQUENCE [LARGE SCALE GENOMIC DNA]</scope>
</reference>
<dbReference type="PANTHER" id="PTHR23315:SF284">
    <property type="entry name" value="U-BOX DOMAIN-CONTAINING PROTEIN 7"/>
    <property type="match status" value="1"/>
</dbReference>
<dbReference type="OMA" id="SCYDFDM"/>
<dbReference type="PANTHER" id="PTHR23315">
    <property type="entry name" value="U BOX DOMAIN-CONTAINING"/>
    <property type="match status" value="1"/>
</dbReference>
<dbReference type="SUPFAM" id="SSF48371">
    <property type="entry name" value="ARM repeat"/>
    <property type="match status" value="1"/>
</dbReference>
<sequence length="803" mass="88152">MMDTAEVEESLFAVSDAKLHGEMCKKLSEFVCKVMAIFPALEASRPRCKSGLQALCSLHVALEKSKNLLQHCSDCSKLYLAITSDSVLLKFEKARCALEQSLRRVEDIVPQAIGCQILEIVSKLEATVFSLDPSEKQVGDDVIQLLQQDLHCNSNCNDVAELEAFHQAASKLGITSSTAALAERRALKRLIERAHREDDKRKESIVSYLLHLMRKYSKIFRSSEYSDDGDSQGSAPCSPTVQSSIEEVGGCGRIFDRQISKLSSFNSKSNCRRSGNIPVPPEEFRCPISLQLMYDPVIISSGQTYERVCIEKWFDDGHDTCPKTQQKLSHLSLTPNYCVKGLIASWCEQNGMSVPDRPPESLDFSYWSWVLSQCKSTNSRSIGSIDTGRLKGIKVVPFEEIEVVSDGKVPAVLGVAKDSCDSKVAPVDREENMTANLDDSGLSNDADGFVMYERLMSELNDETDMDGRRRAAEQIRFLVKDDEERRSCMGANGFIEALVRFLKVAIEGANDKAQETGALALFNLTVNNNRNKRTTLSAVVLPLLQEMLQGKAYEAAVALYLSLSSLDQGNTAIASTPAVQFLVCLLLSSGTPPMSTQCKLDAIHTLYILSTLPVNAPHLLSASLIPALARLLIDQTFQTEMCVTIFANLAANENARREMVSTAGLIGALALVLETGEVGERVQAASCLLALCEGDERCGKMVLSEGVIPALVSLSASGTPRGKDKAQKLLLHFRQWRQRELPSPPPQQQPPLPESGLQGGEQLARSKREGGDGSKPLCKSSSRRLGRTLSSMWRSKTFSVYQC</sequence>
<evidence type="ECO:0000313" key="10">
    <source>
        <dbReference type="Proteomes" id="UP000017836"/>
    </source>
</evidence>
<name>W1PIF9_AMBTC</name>
<protein>
    <recommendedName>
        <fullName evidence="3">RING-type E3 ubiquitin transferase</fullName>
        <ecNumber evidence="3">2.3.2.27</ecNumber>
    </recommendedName>
</protein>
<evidence type="ECO:0000256" key="4">
    <source>
        <dbReference type="ARBA" id="ARBA00022679"/>
    </source>
</evidence>
<dbReference type="InterPro" id="IPR013083">
    <property type="entry name" value="Znf_RING/FYVE/PHD"/>
</dbReference>
<evidence type="ECO:0000256" key="6">
    <source>
        <dbReference type="ARBA" id="ARBA00022786"/>
    </source>
</evidence>
<keyword evidence="10" id="KW-1185">Reference proteome</keyword>
<dbReference type="STRING" id="13333.W1PIF9"/>
<dbReference type="UniPathway" id="UPA00143"/>
<evidence type="ECO:0000256" key="1">
    <source>
        <dbReference type="ARBA" id="ARBA00000900"/>
    </source>
</evidence>
<keyword evidence="5" id="KW-0677">Repeat</keyword>
<keyword evidence="4" id="KW-0808">Transferase</keyword>
<dbReference type="InterPro" id="IPR003613">
    <property type="entry name" value="Ubox_domain"/>
</dbReference>
<dbReference type="AlphaFoldDB" id="W1PIF9"/>
<dbReference type="InterPro" id="IPR016024">
    <property type="entry name" value="ARM-type_fold"/>
</dbReference>
<comment type="catalytic activity">
    <reaction evidence="1">
        <text>S-ubiquitinyl-[E2 ubiquitin-conjugating enzyme]-L-cysteine + [acceptor protein]-L-lysine = [E2 ubiquitin-conjugating enzyme]-L-cysteine + N(6)-ubiquitinyl-[acceptor protein]-L-lysine.</text>
        <dbReference type="EC" id="2.3.2.27"/>
    </reaction>
</comment>
<dbReference type="PROSITE" id="PS51698">
    <property type="entry name" value="U_BOX"/>
    <property type="match status" value="1"/>
</dbReference>
<dbReference type="SMART" id="SM00504">
    <property type="entry name" value="Ubox"/>
    <property type="match status" value="1"/>
</dbReference>
<feature type="domain" description="U-box" evidence="8">
    <location>
        <begin position="279"/>
        <end position="353"/>
    </location>
</feature>
<dbReference type="Pfam" id="PF04564">
    <property type="entry name" value="U-box"/>
    <property type="match status" value="1"/>
</dbReference>
<evidence type="ECO:0000256" key="7">
    <source>
        <dbReference type="SAM" id="MobiDB-lite"/>
    </source>
</evidence>
<feature type="region of interest" description="Disordered" evidence="7">
    <location>
        <begin position="740"/>
        <end position="785"/>
    </location>
</feature>
<evidence type="ECO:0000256" key="2">
    <source>
        <dbReference type="ARBA" id="ARBA00004906"/>
    </source>
</evidence>
<dbReference type="CDD" id="cd16664">
    <property type="entry name" value="RING-Ubox_PUB"/>
    <property type="match status" value="1"/>
</dbReference>
<dbReference type="Gene3D" id="3.30.40.10">
    <property type="entry name" value="Zinc/RING finger domain, C3HC4 (zinc finger)"/>
    <property type="match status" value="1"/>
</dbReference>
<dbReference type="GO" id="GO:0016567">
    <property type="term" value="P:protein ubiquitination"/>
    <property type="evidence" value="ECO:0007669"/>
    <property type="project" value="UniProtKB-UniPathway"/>
</dbReference>
<organism evidence="9 10">
    <name type="scientific">Amborella trichopoda</name>
    <dbReference type="NCBI Taxonomy" id="13333"/>
    <lineage>
        <taxon>Eukaryota</taxon>
        <taxon>Viridiplantae</taxon>
        <taxon>Streptophyta</taxon>
        <taxon>Embryophyta</taxon>
        <taxon>Tracheophyta</taxon>
        <taxon>Spermatophyta</taxon>
        <taxon>Magnoliopsida</taxon>
        <taxon>Amborellales</taxon>
        <taxon>Amborellaceae</taxon>
        <taxon>Amborella</taxon>
    </lineage>
</organism>
<dbReference type="EMBL" id="KI393866">
    <property type="protein sequence ID" value="ERN06895.1"/>
    <property type="molecule type" value="Genomic_DNA"/>
</dbReference>
<dbReference type="eggNOG" id="KOG0167">
    <property type="taxonomic scope" value="Eukaryota"/>
</dbReference>
<dbReference type="Gene3D" id="1.25.10.10">
    <property type="entry name" value="Leucine-rich Repeat Variant"/>
    <property type="match status" value="2"/>
</dbReference>
<dbReference type="GO" id="GO:0061630">
    <property type="term" value="F:ubiquitin protein ligase activity"/>
    <property type="evidence" value="ECO:0007669"/>
    <property type="project" value="UniProtKB-EC"/>
</dbReference>
<dbReference type="GO" id="GO:0005737">
    <property type="term" value="C:cytoplasm"/>
    <property type="evidence" value="ECO:0000318"/>
    <property type="project" value="GO_Central"/>
</dbReference>
<dbReference type="EC" id="2.3.2.27" evidence="3"/>
<gene>
    <name evidence="9" type="ORF">AMTR_s00005p00254320</name>
</gene>
<evidence type="ECO:0000259" key="8">
    <source>
        <dbReference type="PROSITE" id="PS51698"/>
    </source>
</evidence>
<evidence type="ECO:0000256" key="5">
    <source>
        <dbReference type="ARBA" id="ARBA00022737"/>
    </source>
</evidence>
<dbReference type="InterPro" id="IPR011989">
    <property type="entry name" value="ARM-like"/>
</dbReference>
<accession>W1PIF9</accession>
<dbReference type="Pfam" id="PF25598">
    <property type="entry name" value="ARM_PUB"/>
    <property type="match status" value="1"/>
</dbReference>
<comment type="pathway">
    <text evidence="2">Protein modification; protein ubiquitination.</text>
</comment>
<dbReference type="InterPro" id="IPR058678">
    <property type="entry name" value="ARM_PUB"/>
</dbReference>
<dbReference type="InterPro" id="IPR045210">
    <property type="entry name" value="RING-Ubox_PUB"/>
</dbReference>
<evidence type="ECO:0000256" key="3">
    <source>
        <dbReference type="ARBA" id="ARBA00012483"/>
    </source>
</evidence>